<protein>
    <submittedName>
        <fullName evidence="6">Aldehyde dehydrogenase family protein</fullName>
    </submittedName>
</protein>
<dbReference type="Gene3D" id="3.40.309.10">
    <property type="entry name" value="Aldehyde Dehydrogenase, Chain A, domain 2"/>
    <property type="match status" value="1"/>
</dbReference>
<dbReference type="AlphaFoldDB" id="A0A8X8KLT4"/>
<evidence type="ECO:0000313" key="7">
    <source>
        <dbReference type="Proteomes" id="UP000484076"/>
    </source>
</evidence>
<dbReference type="Proteomes" id="UP000484076">
    <property type="component" value="Unassembled WGS sequence"/>
</dbReference>
<evidence type="ECO:0000256" key="4">
    <source>
        <dbReference type="RuleBase" id="RU003345"/>
    </source>
</evidence>
<keyword evidence="2 4" id="KW-0560">Oxidoreductase</keyword>
<dbReference type="InterPro" id="IPR029510">
    <property type="entry name" value="Ald_DH_CS_GLU"/>
</dbReference>
<evidence type="ECO:0000256" key="2">
    <source>
        <dbReference type="ARBA" id="ARBA00023002"/>
    </source>
</evidence>
<proteinExistence type="inferred from homology"/>
<dbReference type="InterPro" id="IPR016161">
    <property type="entry name" value="Ald_DH/histidinol_DH"/>
</dbReference>
<keyword evidence="7" id="KW-1185">Reference proteome</keyword>
<feature type="domain" description="Aldehyde dehydrogenase" evidence="5">
    <location>
        <begin position="16"/>
        <end position="470"/>
    </location>
</feature>
<dbReference type="Pfam" id="PF00171">
    <property type="entry name" value="Aldedh"/>
    <property type="match status" value="1"/>
</dbReference>
<evidence type="ECO:0000256" key="1">
    <source>
        <dbReference type="ARBA" id="ARBA00009986"/>
    </source>
</evidence>
<organism evidence="6 7">
    <name type="scientific">Fertoeibacter niger</name>
    <dbReference type="NCBI Taxonomy" id="2656921"/>
    <lineage>
        <taxon>Bacteria</taxon>
        <taxon>Pseudomonadati</taxon>
        <taxon>Pseudomonadota</taxon>
        <taxon>Alphaproteobacteria</taxon>
        <taxon>Rhodobacterales</taxon>
        <taxon>Paracoccaceae</taxon>
        <taxon>Fertoeibacter</taxon>
    </lineage>
</organism>
<dbReference type="FunFam" id="3.40.309.10:FF:000012">
    <property type="entry name" value="Betaine aldehyde dehydrogenase"/>
    <property type="match status" value="1"/>
</dbReference>
<feature type="active site" evidence="3">
    <location>
        <position position="242"/>
    </location>
</feature>
<sequence length="476" mass="50753">MLIGGELVEAIDGAWIESINPADETVIGRVPRGSAADAARAVEAANAAFPAWAAISVAERATAMRAFAARISDLAEEFLRIEVLDTGNTVRPMRHDVKYSVDSLDYYAGLGYELKGETIPASTSGLHLTLREPYGAVVRITPFNHPLMFAVSRTAAALAAGNTVIVKPSETSPLSTALLAEVARETLPPGVFNIVTGLGGEAGDALVRHPGIRRIAFTGSVPTGMAIQRAAAEVSVKRVSLELGGKNPFIAFPDCDPDEIAQAAVRGMNFTWQGQSCGSTSRLLVHESLHDAVVDRVAALVDAIRVGDPMSEDTDMGPINSAGQYRRVMSMIQMAKDDGARLVSGGARPAGSDFTRGYWVRPTVFAGVEPNARIAQQEVFGPVLSVIRWRTVEEAIAIANSTEFGLTAAIWTHDIDRALSTARQVQSGHVWINDVSAHYPAVPFGGYRNSGVGNEESIEELFSYTLTKAINISLRG</sequence>
<name>A0A8X8KLT4_9RHOB</name>
<dbReference type="InterPro" id="IPR016162">
    <property type="entry name" value="Ald_DH_N"/>
</dbReference>
<dbReference type="SUPFAM" id="SSF53720">
    <property type="entry name" value="ALDH-like"/>
    <property type="match status" value="1"/>
</dbReference>
<comment type="similarity">
    <text evidence="1 4">Belongs to the aldehyde dehydrogenase family.</text>
</comment>
<dbReference type="EMBL" id="WHUT02000008">
    <property type="protein sequence ID" value="NUB45634.1"/>
    <property type="molecule type" value="Genomic_DNA"/>
</dbReference>
<comment type="caution">
    <text evidence="6">The sequence shown here is derived from an EMBL/GenBank/DDBJ whole genome shotgun (WGS) entry which is preliminary data.</text>
</comment>
<dbReference type="InterPro" id="IPR015590">
    <property type="entry name" value="Aldehyde_DH_dom"/>
</dbReference>
<dbReference type="GO" id="GO:0016620">
    <property type="term" value="F:oxidoreductase activity, acting on the aldehyde or oxo group of donors, NAD or NADP as acceptor"/>
    <property type="evidence" value="ECO:0007669"/>
    <property type="project" value="InterPro"/>
</dbReference>
<dbReference type="PROSITE" id="PS00687">
    <property type="entry name" value="ALDEHYDE_DEHYDR_GLU"/>
    <property type="match status" value="1"/>
</dbReference>
<evidence type="ECO:0000313" key="6">
    <source>
        <dbReference type="EMBL" id="NUB45634.1"/>
    </source>
</evidence>
<evidence type="ECO:0000256" key="3">
    <source>
        <dbReference type="PROSITE-ProRule" id="PRU10007"/>
    </source>
</evidence>
<evidence type="ECO:0000259" key="5">
    <source>
        <dbReference type="Pfam" id="PF00171"/>
    </source>
</evidence>
<accession>A0A8X8KLT4</accession>
<dbReference type="Gene3D" id="3.40.605.10">
    <property type="entry name" value="Aldehyde Dehydrogenase, Chain A, domain 1"/>
    <property type="match status" value="1"/>
</dbReference>
<reference evidence="6" key="1">
    <citation type="submission" date="2020-05" db="EMBL/GenBank/DDBJ databases">
        <title>Fertoebacter nigrum gen. nov., sp. nov., a new member of the family Rhodobacteraceae.</title>
        <authorList>
            <person name="Szuroczki S."/>
            <person name="Abbaszade G."/>
            <person name="Buni D."/>
            <person name="Schumann P."/>
            <person name="Toth E."/>
        </authorList>
    </citation>
    <scope>NUCLEOTIDE SEQUENCE</scope>
    <source>
        <strain evidence="6">RG-N-1a</strain>
    </source>
</reference>
<dbReference type="PANTHER" id="PTHR11699">
    <property type="entry name" value="ALDEHYDE DEHYDROGENASE-RELATED"/>
    <property type="match status" value="1"/>
</dbReference>
<gene>
    <name evidence="6" type="ORF">GEU84_014645</name>
</gene>
<dbReference type="InterPro" id="IPR016163">
    <property type="entry name" value="Ald_DH_C"/>
</dbReference>
<dbReference type="FunFam" id="3.40.605.10:FF:000007">
    <property type="entry name" value="NAD/NADP-dependent betaine aldehyde dehydrogenase"/>
    <property type="match status" value="1"/>
</dbReference>